<accession>A0AC34PXW5</accession>
<reference evidence="2" key="1">
    <citation type="submission" date="2022-11" db="UniProtKB">
        <authorList>
            <consortium name="WormBaseParasite"/>
        </authorList>
    </citation>
    <scope>IDENTIFICATION</scope>
</reference>
<sequence>MVLQFVDRKLANMGREDFDLTFVIITAAAFLSALLCIIVILIQTKCCRKGENGDQKSRTPLIVTSKSAPIAVDTMDIDFIDSKDTKVISSTVQIKSLHNSPIHVFFIFCKESSQKPLSLHNKS</sequence>
<dbReference type="Proteomes" id="UP000887576">
    <property type="component" value="Unplaced"/>
</dbReference>
<evidence type="ECO:0000313" key="1">
    <source>
        <dbReference type="Proteomes" id="UP000887576"/>
    </source>
</evidence>
<protein>
    <submittedName>
        <fullName evidence="2">Uncharacterized protein</fullName>
    </submittedName>
</protein>
<evidence type="ECO:0000313" key="2">
    <source>
        <dbReference type="WBParaSite" id="JU765_v2.g1104.t1"/>
    </source>
</evidence>
<name>A0AC34PXW5_9BILA</name>
<dbReference type="WBParaSite" id="JU765_v2.g1104.t1">
    <property type="protein sequence ID" value="JU765_v2.g1104.t1"/>
    <property type="gene ID" value="JU765_v2.g1104"/>
</dbReference>
<proteinExistence type="predicted"/>
<organism evidence="1 2">
    <name type="scientific">Panagrolaimus sp. JU765</name>
    <dbReference type="NCBI Taxonomy" id="591449"/>
    <lineage>
        <taxon>Eukaryota</taxon>
        <taxon>Metazoa</taxon>
        <taxon>Ecdysozoa</taxon>
        <taxon>Nematoda</taxon>
        <taxon>Chromadorea</taxon>
        <taxon>Rhabditida</taxon>
        <taxon>Tylenchina</taxon>
        <taxon>Panagrolaimomorpha</taxon>
        <taxon>Panagrolaimoidea</taxon>
        <taxon>Panagrolaimidae</taxon>
        <taxon>Panagrolaimus</taxon>
    </lineage>
</organism>